<dbReference type="Pfam" id="PF21711">
    <property type="entry name" value="DCTN5"/>
    <property type="match status" value="1"/>
</dbReference>
<gene>
    <name evidence="6" type="ORF">EVEC_LOCUS1631</name>
</gene>
<evidence type="ECO:0000256" key="4">
    <source>
        <dbReference type="ARBA" id="ARBA00034706"/>
    </source>
</evidence>
<dbReference type="EMBL" id="UXUI01007242">
    <property type="protein sequence ID" value="VDD86488.1"/>
    <property type="molecule type" value="Genomic_DNA"/>
</dbReference>
<reference evidence="8" key="1">
    <citation type="submission" date="2017-02" db="UniProtKB">
        <authorList>
            <consortium name="WormBaseParasite"/>
        </authorList>
    </citation>
    <scope>IDENTIFICATION</scope>
</reference>
<dbReference type="PANTHER" id="PTHR46126">
    <property type="entry name" value="DYNACTIN SUBUNIT 5"/>
    <property type="match status" value="1"/>
</dbReference>
<organism evidence="8">
    <name type="scientific">Enterobius vermicularis</name>
    <name type="common">Human pinworm</name>
    <dbReference type="NCBI Taxonomy" id="51028"/>
    <lineage>
        <taxon>Eukaryota</taxon>
        <taxon>Metazoa</taxon>
        <taxon>Ecdysozoa</taxon>
        <taxon>Nematoda</taxon>
        <taxon>Chromadorea</taxon>
        <taxon>Rhabditida</taxon>
        <taxon>Spirurina</taxon>
        <taxon>Oxyuridomorpha</taxon>
        <taxon>Oxyuroidea</taxon>
        <taxon>Oxyuridae</taxon>
        <taxon>Enterobius</taxon>
    </lineage>
</organism>
<proteinExistence type="inferred from homology"/>
<keyword evidence="7" id="KW-1185">Reference proteome</keyword>
<comment type="subcellular location">
    <subcellularLocation>
        <location evidence="1">Cytoplasm</location>
        <location evidence="1">Cytoskeleton</location>
    </subcellularLocation>
</comment>
<evidence type="ECO:0000256" key="5">
    <source>
        <dbReference type="ARBA" id="ARBA00034865"/>
    </source>
</evidence>
<reference evidence="6 7" key="2">
    <citation type="submission" date="2018-10" db="EMBL/GenBank/DDBJ databases">
        <authorList>
            <consortium name="Pathogen Informatics"/>
        </authorList>
    </citation>
    <scope>NUCLEOTIDE SEQUENCE [LARGE SCALE GENOMIC DNA]</scope>
</reference>
<dbReference type="PANTHER" id="PTHR46126:SF1">
    <property type="entry name" value="DYNACTIN SUBUNIT 5"/>
    <property type="match status" value="1"/>
</dbReference>
<keyword evidence="2" id="KW-0963">Cytoplasm</keyword>
<dbReference type="SUPFAM" id="SSF51161">
    <property type="entry name" value="Trimeric LpxA-like enzymes"/>
    <property type="match status" value="1"/>
</dbReference>
<dbReference type="GO" id="GO:0005869">
    <property type="term" value="C:dynactin complex"/>
    <property type="evidence" value="ECO:0007669"/>
    <property type="project" value="TreeGrafter"/>
</dbReference>
<name>A0A0N4UWP5_ENTVE</name>
<dbReference type="Gene3D" id="2.160.10.10">
    <property type="entry name" value="Hexapeptide repeat proteins"/>
    <property type="match status" value="1"/>
</dbReference>
<dbReference type="WBParaSite" id="EVEC_0000192301-mRNA-1">
    <property type="protein sequence ID" value="EVEC_0000192301-mRNA-1"/>
    <property type="gene ID" value="EVEC_0000192301"/>
</dbReference>
<dbReference type="InterPro" id="IPR011004">
    <property type="entry name" value="Trimer_LpxA-like_sf"/>
</dbReference>
<evidence type="ECO:0000256" key="2">
    <source>
        <dbReference type="ARBA" id="ARBA00022490"/>
    </source>
</evidence>
<dbReference type="CDD" id="cd03359">
    <property type="entry name" value="LbH_Dynactin_5"/>
    <property type="match status" value="1"/>
</dbReference>
<evidence type="ECO:0000313" key="7">
    <source>
        <dbReference type="Proteomes" id="UP000274131"/>
    </source>
</evidence>
<dbReference type="OrthoDB" id="417208at2759"/>
<evidence type="ECO:0000256" key="3">
    <source>
        <dbReference type="ARBA" id="ARBA00023212"/>
    </source>
</evidence>
<keyword evidence="3" id="KW-0206">Cytoskeleton</keyword>
<dbReference type="STRING" id="51028.A0A0N4UWP5"/>
<evidence type="ECO:0000313" key="6">
    <source>
        <dbReference type="EMBL" id="VDD86488.1"/>
    </source>
</evidence>
<dbReference type="AlphaFoldDB" id="A0A0N4UWP5"/>
<sequence length="184" mass="19914">MEVQPMFYEKGTVVETATGNKVSRRGTHLFGSTNIVLSGKSIIMDGCILRGDLNSVRIGKYCVIGERSIIRPSFKAFSKGLTYFPVHIGDYVFIENDCVVMAAQIGSFVHIGSNAIIGRSTVLKDCVQILPDAVIPQDAVIPPFSIVGGNPAVIVGELPPSTQDLMMQANKSFYENFVPSTKKA</sequence>
<dbReference type="Proteomes" id="UP000274131">
    <property type="component" value="Unassembled WGS sequence"/>
</dbReference>
<comment type="similarity">
    <text evidence="4">Belongs to the dynactin subunits 5/6 family. Dynactin subunit 5 subfamily.</text>
</comment>
<protein>
    <recommendedName>
        <fullName evidence="5">Dynactin subunit 5</fullName>
    </recommendedName>
</protein>
<dbReference type="InterPro" id="IPR047125">
    <property type="entry name" value="DCTN5"/>
</dbReference>
<evidence type="ECO:0000313" key="8">
    <source>
        <dbReference type="WBParaSite" id="EVEC_0000192301-mRNA-1"/>
    </source>
</evidence>
<evidence type="ECO:0000256" key="1">
    <source>
        <dbReference type="ARBA" id="ARBA00004245"/>
    </source>
</evidence>
<accession>A0A0N4UWP5</accession>